<dbReference type="AlphaFoldDB" id="A0A4U0TPL9"/>
<feature type="chain" id="PRO_5020891642" evidence="1">
    <location>
        <begin position="20"/>
        <end position="86"/>
    </location>
</feature>
<name>A0A4U0TPL9_9PEZI</name>
<gene>
    <name evidence="2" type="ORF">B0A54_17568</name>
</gene>
<organism evidence="2 3">
    <name type="scientific">Friedmanniomyces endolithicus</name>
    <dbReference type="NCBI Taxonomy" id="329885"/>
    <lineage>
        <taxon>Eukaryota</taxon>
        <taxon>Fungi</taxon>
        <taxon>Dikarya</taxon>
        <taxon>Ascomycota</taxon>
        <taxon>Pezizomycotina</taxon>
        <taxon>Dothideomycetes</taxon>
        <taxon>Dothideomycetidae</taxon>
        <taxon>Mycosphaerellales</taxon>
        <taxon>Teratosphaeriaceae</taxon>
        <taxon>Friedmanniomyces</taxon>
    </lineage>
</organism>
<proteinExistence type="predicted"/>
<evidence type="ECO:0000256" key="1">
    <source>
        <dbReference type="SAM" id="SignalP"/>
    </source>
</evidence>
<keyword evidence="1" id="KW-0732">Signal</keyword>
<dbReference type="EMBL" id="NAJP01000197">
    <property type="protein sequence ID" value="TKA23990.1"/>
    <property type="molecule type" value="Genomic_DNA"/>
</dbReference>
<evidence type="ECO:0000313" key="3">
    <source>
        <dbReference type="Proteomes" id="UP000310066"/>
    </source>
</evidence>
<dbReference type="Proteomes" id="UP000310066">
    <property type="component" value="Unassembled WGS sequence"/>
</dbReference>
<feature type="signal peptide" evidence="1">
    <location>
        <begin position="1"/>
        <end position="19"/>
    </location>
</feature>
<evidence type="ECO:0000313" key="2">
    <source>
        <dbReference type="EMBL" id="TKA23990.1"/>
    </source>
</evidence>
<comment type="caution">
    <text evidence="2">The sequence shown here is derived from an EMBL/GenBank/DDBJ whole genome shotgun (WGS) entry which is preliminary data.</text>
</comment>
<reference evidence="2 3" key="1">
    <citation type="submission" date="2017-03" db="EMBL/GenBank/DDBJ databases">
        <title>Genomes of endolithic fungi from Antarctica.</title>
        <authorList>
            <person name="Coleine C."/>
            <person name="Masonjones S."/>
            <person name="Stajich J.E."/>
        </authorList>
    </citation>
    <scope>NUCLEOTIDE SEQUENCE [LARGE SCALE GENOMIC DNA]</scope>
    <source>
        <strain evidence="2 3">CCFEE 5311</strain>
    </source>
</reference>
<accession>A0A4U0TPL9</accession>
<sequence>MIEALLLLGMIVASGIVSCRPRRRECDRPRVRIPARPVWCSNNEIVFLPLFYFLGMYLSRKVKKRQAPWLSYQAEASAGPLSELLF</sequence>
<protein>
    <submittedName>
        <fullName evidence="2">Uncharacterized protein</fullName>
    </submittedName>
</protein>